<dbReference type="Gene3D" id="3.10.129.10">
    <property type="entry name" value="Hotdog Thioesterase"/>
    <property type="match status" value="1"/>
</dbReference>
<evidence type="ECO:0000259" key="1">
    <source>
        <dbReference type="Pfam" id="PF01575"/>
    </source>
</evidence>
<name>M6CQM2_9LEPT</name>
<dbReference type="OrthoDB" id="9801625at2"/>
<dbReference type="AlphaFoldDB" id="M6CQM2"/>
<accession>M6CQM2</accession>
<dbReference type="SUPFAM" id="SSF54637">
    <property type="entry name" value="Thioesterase/thiol ester dehydrase-isomerase"/>
    <property type="match status" value="1"/>
</dbReference>
<feature type="domain" description="MaoC-like" evidence="1">
    <location>
        <begin position="16"/>
        <end position="117"/>
    </location>
</feature>
<gene>
    <name evidence="2" type="ORF">LEP1GSC194_3457</name>
</gene>
<protein>
    <submittedName>
        <fullName evidence="2">MaoC-like protein</fullName>
    </submittedName>
</protein>
<dbReference type="EMBL" id="ANIK01000113">
    <property type="protein sequence ID" value="EMJ91173.1"/>
    <property type="molecule type" value="Genomic_DNA"/>
</dbReference>
<evidence type="ECO:0000313" key="2">
    <source>
        <dbReference type="EMBL" id="EMJ91173.1"/>
    </source>
</evidence>
<evidence type="ECO:0000313" key="3">
    <source>
        <dbReference type="Proteomes" id="UP000011988"/>
    </source>
</evidence>
<proteinExistence type="predicted"/>
<dbReference type="PANTHER" id="PTHR43664:SF1">
    <property type="entry name" value="BETA-METHYLMALYL-COA DEHYDRATASE"/>
    <property type="match status" value="1"/>
</dbReference>
<dbReference type="Pfam" id="PF01575">
    <property type="entry name" value="MaoC_dehydratas"/>
    <property type="match status" value="1"/>
</dbReference>
<organism evidence="2 3">
    <name type="scientific">Leptospira alstonii serovar Sichuan str. 79601</name>
    <dbReference type="NCBI Taxonomy" id="1218565"/>
    <lineage>
        <taxon>Bacteria</taxon>
        <taxon>Pseudomonadati</taxon>
        <taxon>Spirochaetota</taxon>
        <taxon>Spirochaetia</taxon>
        <taxon>Leptospirales</taxon>
        <taxon>Leptospiraceae</taxon>
        <taxon>Leptospira</taxon>
    </lineage>
</organism>
<dbReference type="InterPro" id="IPR052342">
    <property type="entry name" value="MCH/BMMD"/>
</dbReference>
<reference evidence="2 3" key="1">
    <citation type="submission" date="2013-01" db="EMBL/GenBank/DDBJ databases">
        <authorList>
            <person name="Harkins D.M."/>
            <person name="Durkin A.S."/>
            <person name="Brinkac L.M."/>
            <person name="Haft D.H."/>
            <person name="Selengut J.D."/>
            <person name="Sanka R."/>
            <person name="DePew J."/>
            <person name="Purushe J."/>
            <person name="Galloway R.L."/>
            <person name="Vinetz J.M."/>
            <person name="Sutton G.G."/>
            <person name="Nierman W.C."/>
            <person name="Fouts D.E."/>
        </authorList>
    </citation>
    <scope>NUCLEOTIDE SEQUENCE [LARGE SCALE GENOMIC DNA]</scope>
    <source>
        <strain evidence="2 3">79601</strain>
    </source>
</reference>
<dbReference type="PATRIC" id="fig|1218565.3.peg.4164"/>
<dbReference type="PANTHER" id="PTHR43664">
    <property type="entry name" value="MONOAMINE OXIDASE-RELATED"/>
    <property type="match status" value="1"/>
</dbReference>
<sequence length="151" mass="16618">MYQKGKSYEEIEIGDKASFTKTITETDIYLFAGISGDFNPLHVDEEYAKTTIFGTRIAHGGLAASLLAPVLGMKLPGLGTVALETVTKFRKPVYPGDTVTCTVEVKNKIQRTKMVEMKIFWTNQKGETIGKGECKVLPPGSNSRTKIKSIR</sequence>
<dbReference type="CDD" id="cd03449">
    <property type="entry name" value="R_hydratase"/>
    <property type="match status" value="1"/>
</dbReference>
<dbReference type="Proteomes" id="UP000011988">
    <property type="component" value="Unassembled WGS sequence"/>
</dbReference>
<dbReference type="InterPro" id="IPR002539">
    <property type="entry name" value="MaoC-like_dom"/>
</dbReference>
<dbReference type="InterPro" id="IPR029069">
    <property type="entry name" value="HotDog_dom_sf"/>
</dbReference>
<comment type="caution">
    <text evidence="2">The sequence shown here is derived from an EMBL/GenBank/DDBJ whole genome shotgun (WGS) entry which is preliminary data.</text>
</comment>
<dbReference type="RefSeq" id="WP_017809359.1">
    <property type="nucleotide sequence ID" value="NZ_ANIK01000113.1"/>
</dbReference>